<dbReference type="Pfam" id="PF00106">
    <property type="entry name" value="adh_short"/>
    <property type="match status" value="1"/>
</dbReference>
<gene>
    <name evidence="1" type="ORF">GCM10007111_28920</name>
</gene>
<dbReference type="Proteomes" id="UP000634435">
    <property type="component" value="Unassembled WGS sequence"/>
</dbReference>
<reference evidence="2" key="1">
    <citation type="journal article" date="2019" name="Int. J. Syst. Evol. Microbiol.">
        <title>The Global Catalogue of Microorganisms (GCM) 10K type strain sequencing project: providing services to taxonomists for standard genome sequencing and annotation.</title>
        <authorList>
            <consortium name="The Broad Institute Genomics Platform"/>
            <consortium name="The Broad Institute Genome Sequencing Center for Infectious Disease"/>
            <person name="Wu L."/>
            <person name="Ma J."/>
        </authorList>
    </citation>
    <scope>NUCLEOTIDE SEQUENCE [LARGE SCALE GENOMIC DNA]</scope>
    <source>
        <strain evidence="2">JCM 30071</strain>
    </source>
</reference>
<sequence length="70" mass="7348">MKLKDKVAIITGGGAGIGKETALIFAKEGAKVVFTDINEDSGKQSVDEIKAIGAEATFIKHDVSKDAGWK</sequence>
<dbReference type="EMBL" id="BMPN01000004">
    <property type="protein sequence ID" value="GGJ65258.1"/>
    <property type="molecule type" value="Genomic_DNA"/>
</dbReference>
<organism evidence="1 2">
    <name type="scientific">Virgibacillus kapii</name>
    <dbReference type="NCBI Taxonomy" id="1638645"/>
    <lineage>
        <taxon>Bacteria</taxon>
        <taxon>Bacillati</taxon>
        <taxon>Bacillota</taxon>
        <taxon>Bacilli</taxon>
        <taxon>Bacillales</taxon>
        <taxon>Bacillaceae</taxon>
        <taxon>Virgibacillus</taxon>
    </lineage>
</organism>
<evidence type="ECO:0000313" key="2">
    <source>
        <dbReference type="Proteomes" id="UP000634435"/>
    </source>
</evidence>
<name>A0ABQ2DPS5_9BACI</name>
<dbReference type="Gene3D" id="3.40.50.720">
    <property type="entry name" value="NAD(P)-binding Rossmann-like Domain"/>
    <property type="match status" value="1"/>
</dbReference>
<dbReference type="PANTHER" id="PTHR42820:SF1">
    <property type="entry name" value="SHORT-CHAIN DEHYDROGENASE_REDUCTASE FAMILY PROTEIN"/>
    <property type="match status" value="1"/>
</dbReference>
<keyword evidence="2" id="KW-1185">Reference proteome</keyword>
<dbReference type="PANTHER" id="PTHR42820">
    <property type="entry name" value="SHORT-CHAIN DEHYDROGENASE REDUCTASE"/>
    <property type="match status" value="1"/>
</dbReference>
<accession>A0ABQ2DPS5</accession>
<evidence type="ECO:0000313" key="1">
    <source>
        <dbReference type="EMBL" id="GGJ65258.1"/>
    </source>
</evidence>
<evidence type="ECO:0008006" key="3">
    <source>
        <dbReference type="Google" id="ProtNLM"/>
    </source>
</evidence>
<dbReference type="InterPro" id="IPR002347">
    <property type="entry name" value="SDR_fam"/>
</dbReference>
<dbReference type="SUPFAM" id="SSF51735">
    <property type="entry name" value="NAD(P)-binding Rossmann-fold domains"/>
    <property type="match status" value="1"/>
</dbReference>
<dbReference type="InterPro" id="IPR036291">
    <property type="entry name" value="NAD(P)-bd_dom_sf"/>
</dbReference>
<comment type="caution">
    <text evidence="1">The sequence shown here is derived from an EMBL/GenBank/DDBJ whole genome shotgun (WGS) entry which is preliminary data.</text>
</comment>
<proteinExistence type="predicted"/>
<protein>
    <recommendedName>
        <fullName evidence="3">SDR family NAD(P)-dependent oxidoreductase</fullName>
    </recommendedName>
</protein>